<feature type="transmembrane region" description="Helical" evidence="1">
    <location>
        <begin position="57"/>
        <end position="80"/>
    </location>
</feature>
<dbReference type="Proteomes" id="UP000442244">
    <property type="component" value="Unassembled WGS sequence"/>
</dbReference>
<sequence>MSKKKSFPFVIMENKNYELNEKTVLMINSYVKSSFSEEKLSNKEIRYFSLRVRIAKLAIATVIIGIAMMMLSFVVLIFLGDAIDEILNAYIFLVFIISILSVPFIIFIILPSIKTWQSLIQGSLQVDNLIDDTFTFSGCQSLKFNTKNWKILNIFEVNNYYICQGIVTDYKLPFRHVETVYIPIEILTINEKEKIQKTQKRLINYRRTN</sequence>
<reference evidence="2 3" key="1">
    <citation type="submission" date="2019-01" db="EMBL/GenBank/DDBJ databases">
        <title>Leuconostoc litchii sp. nov., a novel lactic acid bacterium isolated from lychee.</title>
        <authorList>
            <person name="Wang L.-T."/>
        </authorList>
    </citation>
    <scope>NUCLEOTIDE SEQUENCE [LARGE SCALE GENOMIC DNA]</scope>
    <source>
        <strain evidence="2 3">MB7</strain>
    </source>
</reference>
<keyword evidence="3" id="KW-1185">Reference proteome</keyword>
<evidence type="ECO:0000313" key="2">
    <source>
        <dbReference type="EMBL" id="TYC46406.1"/>
    </source>
</evidence>
<gene>
    <name evidence="2" type="ORF">ESZ47_06855</name>
</gene>
<dbReference type="AlphaFoldDB" id="A0A6P2CM86"/>
<keyword evidence="1" id="KW-0812">Transmembrane</keyword>
<evidence type="ECO:0000256" key="1">
    <source>
        <dbReference type="SAM" id="Phobius"/>
    </source>
</evidence>
<proteinExistence type="predicted"/>
<evidence type="ECO:0008006" key="4">
    <source>
        <dbReference type="Google" id="ProtNLM"/>
    </source>
</evidence>
<name>A0A6P2CM86_9LACO</name>
<organism evidence="2 3">
    <name type="scientific">Leuconostoc litchii</name>
    <dbReference type="NCBI Taxonomy" id="1981069"/>
    <lineage>
        <taxon>Bacteria</taxon>
        <taxon>Bacillati</taxon>
        <taxon>Bacillota</taxon>
        <taxon>Bacilli</taxon>
        <taxon>Lactobacillales</taxon>
        <taxon>Lactobacillaceae</taxon>
        <taxon>Leuconostoc</taxon>
    </lineage>
</organism>
<dbReference type="RefSeq" id="WP_148606003.1">
    <property type="nucleotide sequence ID" value="NZ_BSUV01000006.1"/>
</dbReference>
<evidence type="ECO:0000313" key="3">
    <source>
        <dbReference type="Proteomes" id="UP000442244"/>
    </source>
</evidence>
<feature type="transmembrane region" description="Helical" evidence="1">
    <location>
        <begin position="86"/>
        <end position="110"/>
    </location>
</feature>
<comment type="caution">
    <text evidence="2">The sequence shown here is derived from an EMBL/GenBank/DDBJ whole genome shotgun (WGS) entry which is preliminary data.</text>
</comment>
<dbReference type="EMBL" id="SDGY01000004">
    <property type="protein sequence ID" value="TYC46406.1"/>
    <property type="molecule type" value="Genomic_DNA"/>
</dbReference>
<keyword evidence="1" id="KW-1133">Transmembrane helix</keyword>
<protein>
    <recommendedName>
        <fullName evidence="4">YcxB family protein</fullName>
    </recommendedName>
</protein>
<keyword evidence="1" id="KW-0472">Membrane</keyword>
<accession>A0A6P2CM86</accession>